<organism evidence="1 2">
    <name type="scientific">Halalkalibacter nanhaiisediminis</name>
    <dbReference type="NCBI Taxonomy" id="688079"/>
    <lineage>
        <taxon>Bacteria</taxon>
        <taxon>Bacillati</taxon>
        <taxon>Bacillota</taxon>
        <taxon>Bacilli</taxon>
        <taxon>Bacillales</taxon>
        <taxon>Bacillaceae</taxon>
        <taxon>Halalkalibacter</taxon>
    </lineage>
</organism>
<keyword evidence="2" id="KW-1185">Reference proteome</keyword>
<evidence type="ECO:0000313" key="2">
    <source>
        <dbReference type="Proteomes" id="UP000315711"/>
    </source>
</evidence>
<proteinExistence type="predicted"/>
<dbReference type="EMBL" id="VLKZ01000002">
    <property type="protein sequence ID" value="TWI58999.1"/>
    <property type="molecule type" value="Genomic_DNA"/>
</dbReference>
<accession>A0A562QQH7</accession>
<dbReference type="RefSeq" id="WP_144449095.1">
    <property type="nucleotide sequence ID" value="NZ_VLKZ01000002.1"/>
</dbReference>
<protein>
    <submittedName>
        <fullName evidence="1">Uncharacterized protein</fullName>
    </submittedName>
</protein>
<reference evidence="1 2" key="1">
    <citation type="journal article" date="2015" name="Stand. Genomic Sci.">
        <title>Genomic Encyclopedia of Bacterial and Archaeal Type Strains, Phase III: the genomes of soil and plant-associated and newly described type strains.</title>
        <authorList>
            <person name="Whitman W.B."/>
            <person name="Woyke T."/>
            <person name="Klenk H.P."/>
            <person name="Zhou Y."/>
            <person name="Lilburn T.G."/>
            <person name="Beck B.J."/>
            <person name="De Vos P."/>
            <person name="Vandamme P."/>
            <person name="Eisen J.A."/>
            <person name="Garrity G."/>
            <person name="Hugenholtz P."/>
            <person name="Kyrpides N.C."/>
        </authorList>
    </citation>
    <scope>NUCLEOTIDE SEQUENCE [LARGE SCALE GENOMIC DNA]</scope>
    <source>
        <strain evidence="1 2">CGMCC 1.10116</strain>
    </source>
</reference>
<evidence type="ECO:0000313" key="1">
    <source>
        <dbReference type="EMBL" id="TWI58999.1"/>
    </source>
</evidence>
<gene>
    <name evidence="1" type="ORF">IQ10_00709</name>
</gene>
<dbReference type="OrthoDB" id="2428283at2"/>
<name>A0A562QQH7_9BACI</name>
<sequence>MEQEQHHVFSVIDFENTEHNTTFVKFSGYDAVLGKKFEGEVKFVRDTPFGDLIHPERSSLSSECRQFVRSILLKKYNASEFN</sequence>
<dbReference type="Proteomes" id="UP000315711">
    <property type="component" value="Unassembled WGS sequence"/>
</dbReference>
<dbReference type="AlphaFoldDB" id="A0A562QQH7"/>
<comment type="caution">
    <text evidence="1">The sequence shown here is derived from an EMBL/GenBank/DDBJ whole genome shotgun (WGS) entry which is preliminary data.</text>
</comment>